<accession>A0ABD5SN09</accession>
<evidence type="ECO:0000313" key="2">
    <source>
        <dbReference type="Proteomes" id="UP001596383"/>
    </source>
</evidence>
<dbReference type="EMBL" id="JBHSWV010000247">
    <property type="protein sequence ID" value="MFC6766438.1"/>
    <property type="molecule type" value="Genomic_DNA"/>
</dbReference>
<dbReference type="AlphaFoldDB" id="A0ABD5SN09"/>
<proteinExistence type="predicted"/>
<protein>
    <submittedName>
        <fullName evidence="1">ISNCY family transposase</fullName>
    </submittedName>
</protein>
<dbReference type="Proteomes" id="UP001596383">
    <property type="component" value="Unassembled WGS sequence"/>
</dbReference>
<evidence type="ECO:0000313" key="1">
    <source>
        <dbReference type="EMBL" id="MFC6766438.1"/>
    </source>
</evidence>
<gene>
    <name evidence="1" type="ORF">ACFQE6_16020</name>
</gene>
<sequence>EENEICDDSTFLRVIKQFATPSDEEVTRSVQELQIEDIVAFTELYREAVMASFNAATENILKTIRHEDPFDDRHVVAAVDFTHVPYHVWPWIDKDEKIPKAEYPPMVSGYKEDGEIKHGYTFATITIVGNDIPIILGIEPVKERSAWEPEDAPADSKADVVDVLLDRAQQYVDLDEVLLDRGFYSNEV</sequence>
<name>A0ABD5SN09_9EURY</name>
<feature type="non-terminal residue" evidence="1">
    <location>
        <position position="188"/>
    </location>
</feature>
<feature type="non-terminal residue" evidence="1">
    <location>
        <position position="1"/>
    </location>
</feature>
<organism evidence="1 2">
    <name type="scientific">Natrinema soli</name>
    <dbReference type="NCBI Taxonomy" id="1930624"/>
    <lineage>
        <taxon>Archaea</taxon>
        <taxon>Methanobacteriati</taxon>
        <taxon>Methanobacteriota</taxon>
        <taxon>Stenosarchaea group</taxon>
        <taxon>Halobacteria</taxon>
        <taxon>Halobacteriales</taxon>
        <taxon>Natrialbaceae</taxon>
        <taxon>Natrinema</taxon>
    </lineage>
</organism>
<reference evidence="1 2" key="1">
    <citation type="journal article" date="2019" name="Int. J. Syst. Evol. Microbiol.">
        <title>The Global Catalogue of Microorganisms (GCM) 10K type strain sequencing project: providing services to taxonomists for standard genome sequencing and annotation.</title>
        <authorList>
            <consortium name="The Broad Institute Genomics Platform"/>
            <consortium name="The Broad Institute Genome Sequencing Center for Infectious Disease"/>
            <person name="Wu L."/>
            <person name="Ma J."/>
        </authorList>
    </citation>
    <scope>NUCLEOTIDE SEQUENCE [LARGE SCALE GENOMIC DNA]</scope>
    <source>
        <strain evidence="1 2">LMG 29247</strain>
    </source>
</reference>
<keyword evidence="2" id="KW-1185">Reference proteome</keyword>
<comment type="caution">
    <text evidence="1">The sequence shown here is derived from an EMBL/GenBank/DDBJ whole genome shotgun (WGS) entry which is preliminary data.</text>
</comment>